<proteinExistence type="predicted"/>
<evidence type="ECO:0000313" key="2">
    <source>
        <dbReference type="Proteomes" id="UP000196475"/>
    </source>
</evidence>
<dbReference type="InterPro" id="IPR046632">
    <property type="entry name" value="DUF6744"/>
</dbReference>
<comment type="caution">
    <text evidence="1">The sequence shown here is derived from an EMBL/GenBank/DDBJ whole genome shotgun (WGS) entry which is preliminary data.</text>
</comment>
<sequence>MSSILKNVVAVKQSVGDVSIIGHLTWYSLSEMLITRDELKKKMVEAGLGEGFMPHEIRLPDAFRRATSKKFRHRISEAVVENYLFREVASDNRMIQRNIVCEVVDQKGRRLAYDGAAATLVLDKTSAKVTVSAISRLAEELARDAVTKFEIYRHNYGTNTIRSVIMSILKSMAPTPVRPSGGVYFVPARHTDRLEAMLRFVKLLDHGEGEKVPLIDTTDMRNLITRKLLDHLRETLRACEEGVSNQLPKGQMKEILEHARQVAQDYVQYKAIITGDLKEMEELVAGIREKVSAALINMAV</sequence>
<organism evidence="1 2">
    <name type="scientific">Bacillus thermozeamaize</name>
    <dbReference type="NCBI Taxonomy" id="230954"/>
    <lineage>
        <taxon>Bacteria</taxon>
        <taxon>Bacillati</taxon>
        <taxon>Bacillota</taxon>
        <taxon>Bacilli</taxon>
        <taxon>Bacillales</taxon>
        <taxon>Bacillaceae</taxon>
        <taxon>Bacillus</taxon>
    </lineage>
</organism>
<name>A0A1Y3PDI9_9BACI</name>
<accession>A0A1Y3PDI9</accession>
<protein>
    <submittedName>
        <fullName evidence="1">Uncharacterized protein</fullName>
    </submittedName>
</protein>
<reference evidence="2" key="1">
    <citation type="submission" date="2016-06" db="EMBL/GenBank/DDBJ databases">
        <authorList>
            <person name="Nascimento L."/>
            <person name="Pereira R.V."/>
            <person name="Martins L.F."/>
            <person name="Quaggio R.B."/>
            <person name="Silva A.M."/>
            <person name="Setubal J.C."/>
        </authorList>
    </citation>
    <scope>NUCLEOTIDE SEQUENCE [LARGE SCALE GENOMIC DNA]</scope>
</reference>
<dbReference type="EMBL" id="LZRT01000105">
    <property type="protein sequence ID" value="OUM85382.1"/>
    <property type="molecule type" value="Genomic_DNA"/>
</dbReference>
<evidence type="ECO:0000313" key="1">
    <source>
        <dbReference type="EMBL" id="OUM85382.1"/>
    </source>
</evidence>
<dbReference type="Pfam" id="PF20529">
    <property type="entry name" value="DUF6744"/>
    <property type="match status" value="1"/>
</dbReference>
<dbReference type="Proteomes" id="UP000196475">
    <property type="component" value="Unassembled WGS sequence"/>
</dbReference>
<dbReference type="AlphaFoldDB" id="A0A1Y3PDI9"/>
<gene>
    <name evidence="1" type="ORF">BAA01_03745</name>
</gene>